<keyword evidence="5" id="KW-1185">Reference proteome</keyword>
<dbReference type="InterPro" id="IPR007312">
    <property type="entry name" value="Phosphoesterase"/>
</dbReference>
<accession>W9CB69</accession>
<name>W9CB69_SCLBF</name>
<gene>
    <name evidence="4" type="ORF">SBOR_7519</name>
</gene>
<dbReference type="InterPro" id="IPR017850">
    <property type="entry name" value="Alkaline_phosphatase_core_sf"/>
</dbReference>
<protein>
    <recommendedName>
        <fullName evidence="6">Acid phosphatase</fullName>
    </recommendedName>
</protein>
<dbReference type="FunFam" id="3.40.720.10:FF:000064">
    <property type="entry name" value="Probable acid phosphatase Pho610"/>
    <property type="match status" value="1"/>
</dbReference>
<evidence type="ECO:0000313" key="4">
    <source>
        <dbReference type="EMBL" id="ESZ92104.1"/>
    </source>
</evidence>
<dbReference type="Gene3D" id="3.40.720.10">
    <property type="entry name" value="Alkaline Phosphatase, subunit A"/>
    <property type="match status" value="1"/>
</dbReference>
<keyword evidence="1" id="KW-0378">Hydrolase</keyword>
<reference evidence="4 5" key="1">
    <citation type="journal article" date="2014" name="Genome Announc.">
        <title>Draft genome sequence of Sclerotinia borealis, a psychrophilic plant pathogenic fungus.</title>
        <authorList>
            <person name="Mardanov A.V."/>
            <person name="Beletsky A.V."/>
            <person name="Kadnikov V.V."/>
            <person name="Ignatov A.N."/>
            <person name="Ravin N.V."/>
        </authorList>
    </citation>
    <scope>NUCLEOTIDE SEQUENCE [LARGE SCALE GENOMIC DNA]</scope>
    <source>
        <strain evidence="5">F-4157</strain>
    </source>
</reference>
<evidence type="ECO:0000256" key="3">
    <source>
        <dbReference type="SAM" id="SignalP"/>
    </source>
</evidence>
<feature type="compositionally biased region" description="Low complexity" evidence="2">
    <location>
        <begin position="407"/>
        <end position="433"/>
    </location>
</feature>
<dbReference type="PANTHER" id="PTHR31956:SF15">
    <property type="entry name" value="ACID PHOSPHATASE PHOA"/>
    <property type="match status" value="1"/>
</dbReference>
<dbReference type="Proteomes" id="UP000019487">
    <property type="component" value="Unassembled WGS sequence"/>
</dbReference>
<dbReference type="GO" id="GO:0016788">
    <property type="term" value="F:hydrolase activity, acting on ester bonds"/>
    <property type="evidence" value="ECO:0007669"/>
    <property type="project" value="InterPro"/>
</dbReference>
<dbReference type="PANTHER" id="PTHR31956">
    <property type="entry name" value="NON-SPECIFIC PHOSPHOLIPASE C4-RELATED"/>
    <property type="match status" value="1"/>
</dbReference>
<evidence type="ECO:0000313" key="5">
    <source>
        <dbReference type="Proteomes" id="UP000019487"/>
    </source>
</evidence>
<dbReference type="EMBL" id="AYSA01000425">
    <property type="protein sequence ID" value="ESZ92104.1"/>
    <property type="molecule type" value="Genomic_DNA"/>
</dbReference>
<sequence>MRSSFLLLAGAITYTRSTCQAAYVPGASFDRFFTIWLENQDDAKVEENADIQNLTKQGILLENYYGLTHPSQPNYIASVGGDFFGLNHDEFVRIPHNVTTVVDLFEDAGITWKGYFEGMPGPGYMGEGSTAQDGNGWDYVRKHNPFVSYDSINSNGTRLQNLLSLDDFSTTVQTDPSSLPQYAHISPDMLNDGHNTSLSYAANWTRSFLTPLLQNEAFMNNTLILLTYDESETYSIPNRIYSVLLGGAVPADKKGTVDTTIYSHYSILSTLENNWGLPNLGRYDVGANVFSLCAEKTNYSNINLDMSILNNSLSYPGFLNNNPAKWAAIPVPNLQLVGAGGKGVDDYTRSEWVSAKTEDTPYNGSGEFFDGGNGVSDERKPVYGSQGANVVATATVAMPYGVSATPVVSSSSGSGGAASATGTAGTAETTKGSGAERSRSVGMGCGKEVLGLWVALVFAVVVL</sequence>
<dbReference type="Pfam" id="PF04185">
    <property type="entry name" value="Phosphoesterase"/>
    <property type="match status" value="1"/>
</dbReference>
<comment type="caution">
    <text evidence="4">The sequence shown here is derived from an EMBL/GenBank/DDBJ whole genome shotgun (WGS) entry which is preliminary data.</text>
</comment>
<dbReference type="AlphaFoldDB" id="W9CB69"/>
<dbReference type="GO" id="GO:0009395">
    <property type="term" value="P:phospholipid catabolic process"/>
    <property type="evidence" value="ECO:0007669"/>
    <property type="project" value="TreeGrafter"/>
</dbReference>
<evidence type="ECO:0000256" key="1">
    <source>
        <dbReference type="ARBA" id="ARBA00022801"/>
    </source>
</evidence>
<proteinExistence type="predicted"/>
<feature type="region of interest" description="Disordered" evidence="2">
    <location>
        <begin position="407"/>
        <end position="440"/>
    </location>
</feature>
<organism evidence="4 5">
    <name type="scientific">Sclerotinia borealis (strain F-4128)</name>
    <dbReference type="NCBI Taxonomy" id="1432307"/>
    <lineage>
        <taxon>Eukaryota</taxon>
        <taxon>Fungi</taxon>
        <taxon>Dikarya</taxon>
        <taxon>Ascomycota</taxon>
        <taxon>Pezizomycotina</taxon>
        <taxon>Leotiomycetes</taxon>
        <taxon>Helotiales</taxon>
        <taxon>Sclerotiniaceae</taxon>
        <taxon>Sclerotinia</taxon>
    </lineage>
</organism>
<dbReference type="HOGENOM" id="CLU_027977_2_1_1"/>
<evidence type="ECO:0008006" key="6">
    <source>
        <dbReference type="Google" id="ProtNLM"/>
    </source>
</evidence>
<evidence type="ECO:0000256" key="2">
    <source>
        <dbReference type="SAM" id="MobiDB-lite"/>
    </source>
</evidence>
<dbReference type="OrthoDB" id="5135119at2759"/>
<feature type="chain" id="PRO_5004920296" description="Acid phosphatase" evidence="3">
    <location>
        <begin position="22"/>
        <end position="463"/>
    </location>
</feature>
<dbReference type="STRING" id="1432307.W9CB69"/>
<feature type="signal peptide" evidence="3">
    <location>
        <begin position="1"/>
        <end position="21"/>
    </location>
</feature>
<keyword evidence="3" id="KW-0732">Signal</keyword>